<feature type="transmembrane region" description="Helical" evidence="1">
    <location>
        <begin position="12"/>
        <end position="32"/>
    </location>
</feature>
<dbReference type="Proteomes" id="UP000664904">
    <property type="component" value="Chromosome"/>
</dbReference>
<dbReference type="InterPro" id="IPR005625">
    <property type="entry name" value="PepSY-ass_TM"/>
</dbReference>
<feature type="transmembrane region" description="Helical" evidence="1">
    <location>
        <begin position="393"/>
        <end position="413"/>
    </location>
</feature>
<feature type="transmembrane region" description="Helical" evidence="1">
    <location>
        <begin position="485"/>
        <end position="502"/>
    </location>
</feature>
<feature type="transmembrane region" description="Helical" evidence="1">
    <location>
        <begin position="352"/>
        <end position="372"/>
    </location>
</feature>
<gene>
    <name evidence="2" type="ORF">J5O05_09575</name>
</gene>
<protein>
    <submittedName>
        <fullName evidence="2">PepSY domain-containing protein</fullName>
    </submittedName>
</protein>
<evidence type="ECO:0000313" key="2">
    <source>
        <dbReference type="EMBL" id="QTH70278.1"/>
    </source>
</evidence>
<feature type="transmembrane region" description="Helical" evidence="1">
    <location>
        <begin position="200"/>
        <end position="222"/>
    </location>
</feature>
<sequence>MKVKAEILRTYQSVHTWTGICAGLLLFIGFYAGSLTMFKHQLQAWIAPIPAELAAATAVPPQQLIDKAIAAYPQAMAKGFELDIAHEVPYLSWYSQGGARGMNLDNQLTYAFLNEHGELTTHIAGENKFADLIDYLHRSGGLFGEIGHDQLGVYVLGIAALLYFLALVSGVVILLPTLTKTFFALRKEKGASRLWLDSHNLVGIVSLPFHIVIAFSVFVFAYHDFLYDGLGKFYGDKPLFNMPTKTEQPYHINDLPKLELLLEKAHAYSGQHTTVHVSYNRLNSPAPFATLKMENPRALVRGPDTDYLFMHPYTLDVQNSSFPQGDTGTWGNTVATFFSLHFGTYGGNWGRWGYFVMGLLGAFLFYSGNLLWLDKRTRKDGEQKRSTLFMAKLTIGVCLGSMLGVVVTLVLGKTLQQSAFALNELYLWIYYLTFGAFIGLSFWLGARKASVFGLKALALGCLGLPLATMFVQYTNPYAASWLESIWVDVFGGVFAGIFLFAANKTKRRSQAREASSIWSMQAA</sequence>
<name>A0A975DEE7_9GAMM</name>
<dbReference type="Pfam" id="PF03929">
    <property type="entry name" value="PepSY_TM"/>
    <property type="match status" value="1"/>
</dbReference>
<organism evidence="2 3">
    <name type="scientific">Pseudoalteromonas xiamenensis</name>
    <dbReference type="NCBI Taxonomy" id="882626"/>
    <lineage>
        <taxon>Bacteria</taxon>
        <taxon>Pseudomonadati</taxon>
        <taxon>Pseudomonadota</taxon>
        <taxon>Gammaproteobacteria</taxon>
        <taxon>Alteromonadales</taxon>
        <taxon>Pseudoalteromonadaceae</taxon>
        <taxon>Pseudoalteromonas</taxon>
    </lineage>
</organism>
<dbReference type="EMBL" id="CP072133">
    <property type="protein sequence ID" value="QTH70278.1"/>
    <property type="molecule type" value="Genomic_DNA"/>
</dbReference>
<proteinExistence type="predicted"/>
<keyword evidence="3" id="KW-1185">Reference proteome</keyword>
<evidence type="ECO:0000313" key="3">
    <source>
        <dbReference type="Proteomes" id="UP000664904"/>
    </source>
</evidence>
<dbReference type="PANTHER" id="PTHR34219">
    <property type="entry name" value="IRON-REGULATED INNER MEMBRANE PROTEIN-RELATED"/>
    <property type="match status" value="1"/>
</dbReference>
<accession>A0A975DEE7</accession>
<dbReference type="AlphaFoldDB" id="A0A975DEE7"/>
<keyword evidence="1" id="KW-1133">Transmembrane helix</keyword>
<keyword evidence="1" id="KW-0472">Membrane</keyword>
<keyword evidence="1" id="KW-0812">Transmembrane</keyword>
<evidence type="ECO:0000256" key="1">
    <source>
        <dbReference type="SAM" id="Phobius"/>
    </source>
</evidence>
<dbReference type="KEGG" id="pxi:J5O05_09575"/>
<dbReference type="RefSeq" id="WP_208841874.1">
    <property type="nucleotide sequence ID" value="NZ_CP072133.1"/>
</dbReference>
<dbReference type="PANTHER" id="PTHR34219:SF9">
    <property type="entry name" value="IRON-REGULATED INNER MEMBRANE PROTEIN"/>
    <property type="match status" value="1"/>
</dbReference>
<feature type="transmembrane region" description="Helical" evidence="1">
    <location>
        <begin position="425"/>
        <end position="444"/>
    </location>
</feature>
<feature type="transmembrane region" description="Helical" evidence="1">
    <location>
        <begin position="456"/>
        <end position="473"/>
    </location>
</feature>
<feature type="transmembrane region" description="Helical" evidence="1">
    <location>
        <begin position="151"/>
        <end position="179"/>
    </location>
</feature>
<reference evidence="2" key="1">
    <citation type="submission" date="2021-03" db="EMBL/GenBank/DDBJ databases">
        <title>Complete Genome of Pseudoalteromonas xiamenensis STKMTI.2, a new potential marine bacterium producing anti-Vibrio compounds.</title>
        <authorList>
            <person name="Handayani D.P."/>
            <person name="Isnansetyo A."/>
            <person name="Istiqomah I."/>
            <person name="Jumina J."/>
        </authorList>
    </citation>
    <scope>NUCLEOTIDE SEQUENCE</scope>
    <source>
        <strain evidence="2">STKMTI.2</strain>
    </source>
</reference>